<accession>A0A379Z561</accession>
<evidence type="ECO:0000256" key="3">
    <source>
        <dbReference type="SAM" id="MobiDB-lite"/>
    </source>
</evidence>
<feature type="compositionally biased region" description="Basic residues" evidence="3">
    <location>
        <begin position="101"/>
        <end position="110"/>
    </location>
</feature>
<dbReference type="SMR" id="A0A379Z561"/>
<feature type="domain" description="Sigma-54 factor interaction" evidence="4">
    <location>
        <begin position="1"/>
        <end position="97"/>
    </location>
</feature>
<reference evidence="5 6" key="1">
    <citation type="submission" date="2018-06" db="EMBL/GenBank/DDBJ databases">
        <authorList>
            <consortium name="Pathogen Informatics"/>
            <person name="Doyle S."/>
        </authorList>
    </citation>
    <scope>NUCLEOTIDE SEQUENCE [LARGE SCALE GENOMIC DNA]</scope>
    <source>
        <strain evidence="5 6">NCTC10211</strain>
    </source>
</reference>
<evidence type="ECO:0000313" key="6">
    <source>
        <dbReference type="Proteomes" id="UP000254765"/>
    </source>
</evidence>
<evidence type="ECO:0000256" key="1">
    <source>
        <dbReference type="ARBA" id="ARBA00022741"/>
    </source>
</evidence>
<dbReference type="PANTHER" id="PTHR32071">
    <property type="entry name" value="TRANSCRIPTIONAL REGULATORY PROTEIN"/>
    <property type="match status" value="1"/>
</dbReference>
<dbReference type="InterPro" id="IPR002078">
    <property type="entry name" value="Sigma_54_int"/>
</dbReference>
<dbReference type="InterPro" id="IPR025943">
    <property type="entry name" value="Sigma_54_int_dom_ATP-bd_2"/>
</dbReference>
<name>A0A379Z561_SERMA</name>
<dbReference type="PROSITE" id="PS50045">
    <property type="entry name" value="SIGMA54_INTERACT_4"/>
    <property type="match status" value="1"/>
</dbReference>
<dbReference type="CDD" id="cd00009">
    <property type="entry name" value="AAA"/>
    <property type="match status" value="1"/>
</dbReference>
<organism evidence="5 6">
    <name type="scientific">Serratia marcescens</name>
    <dbReference type="NCBI Taxonomy" id="615"/>
    <lineage>
        <taxon>Bacteria</taxon>
        <taxon>Pseudomonadati</taxon>
        <taxon>Pseudomonadota</taxon>
        <taxon>Gammaproteobacteria</taxon>
        <taxon>Enterobacterales</taxon>
        <taxon>Yersiniaceae</taxon>
        <taxon>Serratia</taxon>
    </lineage>
</organism>
<feature type="region of interest" description="Disordered" evidence="3">
    <location>
        <begin position="86"/>
        <end position="119"/>
    </location>
</feature>
<dbReference type="PROSITE" id="PS00676">
    <property type="entry name" value="SIGMA54_INTERACT_2"/>
    <property type="match status" value="1"/>
</dbReference>
<dbReference type="Gene3D" id="3.40.50.300">
    <property type="entry name" value="P-loop containing nucleotide triphosphate hydrolases"/>
    <property type="match status" value="1"/>
</dbReference>
<feature type="compositionally biased region" description="Basic and acidic residues" evidence="3">
    <location>
        <begin position="86"/>
        <end position="100"/>
    </location>
</feature>
<dbReference type="EMBL" id="UGYK01000002">
    <property type="protein sequence ID" value="SUI55367.1"/>
    <property type="molecule type" value="Genomic_DNA"/>
</dbReference>
<keyword evidence="2" id="KW-0067">ATP-binding</keyword>
<dbReference type="AlphaFoldDB" id="A0A379Z561"/>
<dbReference type="InterPro" id="IPR027417">
    <property type="entry name" value="P-loop_NTPase"/>
</dbReference>
<protein>
    <submittedName>
        <fullName evidence="5">Quorum-sensing regulator protein F</fullName>
    </submittedName>
</protein>
<dbReference type="Pfam" id="PF00158">
    <property type="entry name" value="Sigma54_activat"/>
    <property type="match status" value="1"/>
</dbReference>
<dbReference type="GO" id="GO:0006355">
    <property type="term" value="P:regulation of DNA-templated transcription"/>
    <property type="evidence" value="ECO:0007669"/>
    <property type="project" value="InterPro"/>
</dbReference>
<gene>
    <name evidence="5" type="primary">qseF_2</name>
    <name evidence="5" type="ORF">NCTC10211_03099</name>
</gene>
<proteinExistence type="predicted"/>
<evidence type="ECO:0000259" key="4">
    <source>
        <dbReference type="PROSITE" id="PS50045"/>
    </source>
</evidence>
<evidence type="ECO:0000256" key="2">
    <source>
        <dbReference type="ARBA" id="ARBA00022840"/>
    </source>
</evidence>
<keyword evidence="1" id="KW-0547">Nucleotide-binding</keyword>
<dbReference type="SUPFAM" id="SSF52540">
    <property type="entry name" value="P-loop containing nucleoside triphosphate hydrolases"/>
    <property type="match status" value="1"/>
</dbReference>
<dbReference type="GO" id="GO:0005524">
    <property type="term" value="F:ATP binding"/>
    <property type="evidence" value="ECO:0007669"/>
    <property type="project" value="UniProtKB-KW"/>
</dbReference>
<sequence length="119" mass="13294">MVARYLHHHSARRHQPFLAVNCGALTESLAEAELFGHEKGAFTGAVGTHQGWFEAAEGGTLLLDEIGELNPSLQVKLLRVLQEREDHPRRFAQTAEDRCAGHRRHPRRSGRRDSPTAVP</sequence>
<evidence type="ECO:0000313" key="5">
    <source>
        <dbReference type="EMBL" id="SUI55367.1"/>
    </source>
</evidence>
<dbReference type="Proteomes" id="UP000254765">
    <property type="component" value="Unassembled WGS sequence"/>
</dbReference>